<evidence type="ECO:0000313" key="1">
    <source>
        <dbReference type="Proteomes" id="UP000887580"/>
    </source>
</evidence>
<name>A0AC35F0M8_9BILA</name>
<organism evidence="1 2">
    <name type="scientific">Panagrolaimus sp. PS1159</name>
    <dbReference type="NCBI Taxonomy" id="55785"/>
    <lineage>
        <taxon>Eukaryota</taxon>
        <taxon>Metazoa</taxon>
        <taxon>Ecdysozoa</taxon>
        <taxon>Nematoda</taxon>
        <taxon>Chromadorea</taxon>
        <taxon>Rhabditida</taxon>
        <taxon>Tylenchina</taxon>
        <taxon>Panagrolaimomorpha</taxon>
        <taxon>Panagrolaimoidea</taxon>
        <taxon>Panagrolaimidae</taxon>
        <taxon>Panagrolaimus</taxon>
    </lineage>
</organism>
<evidence type="ECO:0000313" key="2">
    <source>
        <dbReference type="WBParaSite" id="PS1159_v2.g12623.t1"/>
    </source>
</evidence>
<dbReference type="Proteomes" id="UP000887580">
    <property type="component" value="Unplaced"/>
</dbReference>
<sequence length="277" mass="30429">MSVNTSHTPDGRGVLLYQGEIILLFSQNVNVELEANPNPVFCDKKYHGYIYLTSHRVIFINTKSGGNLRSFSMPFFCMRNVKLEQPVFGANYMKGTAIAQPNGNYQGDLVWKITFPKGGCIHFGQALLRANDTAGQFVRYDVPPPYEAPSAGYREMPPSYYYQGNYQGYNYTGNVFTDVPTNVYVYDQPPPYPGIDGFNNQQQQNGPPGNPPYPANGNPPYPPGTNPPYPAGNAPPYPAGNTHPNPNGMYPPLHQSPSAPPSEPPPAYEAPPLPPKA</sequence>
<dbReference type="WBParaSite" id="PS1159_v2.g12623.t1">
    <property type="protein sequence ID" value="PS1159_v2.g12623.t1"/>
    <property type="gene ID" value="PS1159_v2.g12623"/>
</dbReference>
<accession>A0AC35F0M8</accession>
<proteinExistence type="predicted"/>
<protein>
    <submittedName>
        <fullName evidence="2">GRAM domain-containing protein</fullName>
    </submittedName>
</protein>
<reference evidence="2" key="1">
    <citation type="submission" date="2022-11" db="UniProtKB">
        <authorList>
            <consortium name="WormBaseParasite"/>
        </authorList>
    </citation>
    <scope>IDENTIFICATION</scope>
</reference>